<sequence length="68" mass="7111">MITFATLAALLRRLLDLGAETSVMEEGLQAACGGFGLASYGIPVAPVWLPEPVLRRGLAAQPEQGSQT</sequence>
<keyword evidence="2" id="KW-1185">Reference proteome</keyword>
<reference evidence="1 2" key="1">
    <citation type="submission" date="2018-02" db="EMBL/GenBank/DDBJ databases">
        <title>Genome sequencing of Solimonas sp. HR-BB.</title>
        <authorList>
            <person name="Lee Y."/>
            <person name="Jeon C.O."/>
        </authorList>
    </citation>
    <scope>NUCLEOTIDE SEQUENCE [LARGE SCALE GENOMIC DNA]</scope>
    <source>
        <strain evidence="1 2">HR-BB</strain>
    </source>
</reference>
<dbReference type="AlphaFoldDB" id="A0A2S5TD04"/>
<proteinExistence type="predicted"/>
<gene>
    <name evidence="1" type="ORF">C3942_15730</name>
</gene>
<dbReference type="Proteomes" id="UP000238220">
    <property type="component" value="Unassembled WGS sequence"/>
</dbReference>
<evidence type="ECO:0000313" key="1">
    <source>
        <dbReference type="EMBL" id="PPE72874.1"/>
    </source>
</evidence>
<protein>
    <submittedName>
        <fullName evidence="1">Uncharacterized protein</fullName>
    </submittedName>
</protein>
<name>A0A2S5TD04_9GAMM</name>
<organism evidence="1 2">
    <name type="scientific">Solimonas fluminis</name>
    <dbReference type="NCBI Taxonomy" id="2086571"/>
    <lineage>
        <taxon>Bacteria</taxon>
        <taxon>Pseudomonadati</taxon>
        <taxon>Pseudomonadota</taxon>
        <taxon>Gammaproteobacteria</taxon>
        <taxon>Nevskiales</taxon>
        <taxon>Nevskiaceae</taxon>
        <taxon>Solimonas</taxon>
    </lineage>
</organism>
<comment type="caution">
    <text evidence="1">The sequence shown here is derived from an EMBL/GenBank/DDBJ whole genome shotgun (WGS) entry which is preliminary data.</text>
</comment>
<dbReference type="RefSeq" id="WP_104231318.1">
    <property type="nucleotide sequence ID" value="NZ_PSNW01000009.1"/>
</dbReference>
<dbReference type="OrthoDB" id="9963633at2"/>
<accession>A0A2S5TD04</accession>
<evidence type="ECO:0000313" key="2">
    <source>
        <dbReference type="Proteomes" id="UP000238220"/>
    </source>
</evidence>
<dbReference type="EMBL" id="PSNW01000009">
    <property type="protein sequence ID" value="PPE72874.1"/>
    <property type="molecule type" value="Genomic_DNA"/>
</dbReference>